<protein>
    <recommendedName>
        <fullName evidence="5">Amidase domain-containing protein</fullName>
    </recommendedName>
</protein>
<dbReference type="PANTHER" id="PTHR46072">
    <property type="entry name" value="AMIDASE-RELATED-RELATED"/>
    <property type="match status" value="1"/>
</dbReference>
<feature type="binding site" evidence="4">
    <location>
        <position position="212"/>
    </location>
    <ligand>
        <name>substrate</name>
    </ligand>
</feature>
<dbReference type="GO" id="GO:0016787">
    <property type="term" value="F:hydrolase activity"/>
    <property type="evidence" value="ECO:0007669"/>
    <property type="project" value="UniProtKB-KW"/>
</dbReference>
<organism evidence="6 7">
    <name type="scientific">Babjeviella inositovora NRRL Y-12698</name>
    <dbReference type="NCBI Taxonomy" id="984486"/>
    <lineage>
        <taxon>Eukaryota</taxon>
        <taxon>Fungi</taxon>
        <taxon>Dikarya</taxon>
        <taxon>Ascomycota</taxon>
        <taxon>Saccharomycotina</taxon>
        <taxon>Pichiomycetes</taxon>
        <taxon>Serinales incertae sedis</taxon>
        <taxon>Babjeviella</taxon>
    </lineage>
</organism>
<feature type="binding site" evidence="4">
    <location>
        <position position="238"/>
    </location>
    <ligand>
        <name>substrate</name>
    </ligand>
</feature>
<evidence type="ECO:0000256" key="4">
    <source>
        <dbReference type="PIRSR" id="PIRSR001221-2"/>
    </source>
</evidence>
<dbReference type="PIRSF" id="PIRSF001221">
    <property type="entry name" value="Amidase_fungi"/>
    <property type="match status" value="1"/>
</dbReference>
<dbReference type="Pfam" id="PF01425">
    <property type="entry name" value="Amidase"/>
    <property type="match status" value="1"/>
</dbReference>
<evidence type="ECO:0000256" key="3">
    <source>
        <dbReference type="PIRSR" id="PIRSR001221-1"/>
    </source>
</evidence>
<dbReference type="Proteomes" id="UP000094336">
    <property type="component" value="Unassembled WGS sequence"/>
</dbReference>
<feature type="domain" description="Amidase" evidence="5">
    <location>
        <begin position="106"/>
        <end position="565"/>
    </location>
</feature>
<evidence type="ECO:0000256" key="2">
    <source>
        <dbReference type="ARBA" id="ARBA00022801"/>
    </source>
</evidence>
<dbReference type="InterPro" id="IPR036928">
    <property type="entry name" value="AS_sf"/>
</dbReference>
<proteinExistence type="inferred from homology"/>
<dbReference type="GeneID" id="30150695"/>
<comment type="similarity">
    <text evidence="1">Belongs to the amidase family.</text>
</comment>
<dbReference type="AlphaFoldDB" id="A0A1E3QLK1"/>
<sequence length="581" mass="63417">MTSLYYTATDSAYKAATSCLFYFSNYQAKAKAKRALVLATVPPEWLLSDEIAAQFTESSGNSVLAIINDPAVVGHILSQKEIDLTSKYTSTELLEQLKSREITSEELTLAVCKKTAIANQLTKCCTELMFDDALARARACDAHLAARGEPLGPMHGLPISVKDPFNVPGYDSTLGFIDNIGNKDKLEQSTAVTALLQLGAVIYCKTNVPQTMMTVDSDNNIFGRCLNPSNTSWTAGGSTGGSAALIRACAGNISIGTDIGGSIRLPALCCGIYGFKPSAQRFPSAKQTKPIDNARRGSGNLEVCSGPMTTSMDDIELILKSVLSIPNLDKIDTEMLNVKWRKECEYVLQEKPLRIGVVVEDPEVPLHPSMKRIIQEACNKLSSHSGIELVYVEKFPSLHASFKLCYKFYSLNVGGMRKKIIAGFEPPVKSVLNLDSSFIAQDLGPKVTTVSQLQDLNGNRFDVIAQWNDIFNVSDLDCLLMPGHVGTAPPHDSFGLPYYTAIWNLCDFPALILPFGAADKAVDTAKYVVPREKEAYIRKYEPETFDKGIGHVQLVCKHLDDEKLLGIGKIVDLVLNPRAKV</sequence>
<dbReference type="PANTHER" id="PTHR46072:SF5">
    <property type="entry name" value="GENERAL AMIDASE-C"/>
    <property type="match status" value="1"/>
</dbReference>
<dbReference type="SUPFAM" id="SSF75304">
    <property type="entry name" value="Amidase signature (AS) enzymes"/>
    <property type="match status" value="1"/>
</dbReference>
<feature type="active site" description="Charge relay system" evidence="3">
    <location>
        <position position="162"/>
    </location>
</feature>
<dbReference type="RefSeq" id="XP_018983904.1">
    <property type="nucleotide sequence ID" value="XM_019132842.1"/>
</dbReference>
<reference evidence="7" key="1">
    <citation type="submission" date="2016-05" db="EMBL/GenBank/DDBJ databases">
        <title>Comparative genomics of biotechnologically important yeasts.</title>
        <authorList>
            <consortium name="DOE Joint Genome Institute"/>
            <person name="Riley R."/>
            <person name="Haridas S."/>
            <person name="Wolfe K.H."/>
            <person name="Lopes M.R."/>
            <person name="Hittinger C.T."/>
            <person name="Goker M."/>
            <person name="Salamov A."/>
            <person name="Wisecaver J."/>
            <person name="Long T.M."/>
            <person name="Aerts A.L."/>
            <person name="Barry K."/>
            <person name="Choi C."/>
            <person name="Clum A."/>
            <person name="Coughlan A.Y."/>
            <person name="Deshpande S."/>
            <person name="Douglass A.P."/>
            <person name="Hanson S.J."/>
            <person name="Klenk H.-P."/>
            <person name="Labutti K."/>
            <person name="Lapidus A."/>
            <person name="Lindquist E."/>
            <person name="Lipzen A."/>
            <person name="Meier-Kolthoff J.P."/>
            <person name="Ohm R.A."/>
            <person name="Otillar R.P."/>
            <person name="Pangilinan J."/>
            <person name="Peng Y."/>
            <person name="Rokas A."/>
            <person name="Rosa C.A."/>
            <person name="Scheuner C."/>
            <person name="Sibirny A.A."/>
            <person name="Slot J.C."/>
            <person name="Stielow J.B."/>
            <person name="Sun H."/>
            <person name="Kurtzman C.P."/>
            <person name="Blackwell M."/>
            <person name="Grigoriev I.V."/>
            <person name="Jeffries T.W."/>
        </authorList>
    </citation>
    <scope>NUCLEOTIDE SEQUENCE [LARGE SCALE GENOMIC DNA]</scope>
    <source>
        <strain evidence="7">NRRL Y-12698</strain>
    </source>
</reference>
<feature type="active site" description="Charge relay system" evidence="3">
    <location>
        <position position="238"/>
    </location>
</feature>
<gene>
    <name evidence="6" type="ORF">BABINDRAFT_86738</name>
</gene>
<name>A0A1E3QLK1_9ASCO</name>
<evidence type="ECO:0000259" key="5">
    <source>
        <dbReference type="Pfam" id="PF01425"/>
    </source>
</evidence>
<keyword evidence="2" id="KW-0378">Hydrolase</keyword>
<feature type="binding site" evidence="4">
    <location>
        <begin position="259"/>
        <end position="262"/>
    </location>
    <ligand>
        <name>substrate</name>
    </ligand>
</feature>
<keyword evidence="7" id="KW-1185">Reference proteome</keyword>
<evidence type="ECO:0000313" key="7">
    <source>
        <dbReference type="Proteomes" id="UP000094336"/>
    </source>
</evidence>
<accession>A0A1E3QLK1</accession>
<dbReference type="OrthoDB" id="6428749at2759"/>
<dbReference type="Gene3D" id="3.90.1300.10">
    <property type="entry name" value="Amidase signature (AS) domain"/>
    <property type="match status" value="1"/>
</dbReference>
<dbReference type="EMBL" id="KV454435">
    <property type="protein sequence ID" value="ODQ78576.1"/>
    <property type="molecule type" value="Genomic_DNA"/>
</dbReference>
<feature type="active site" description="Acyl-ester intermediate" evidence="3">
    <location>
        <position position="262"/>
    </location>
</feature>
<dbReference type="STRING" id="984486.A0A1E3QLK1"/>
<evidence type="ECO:0000313" key="6">
    <source>
        <dbReference type="EMBL" id="ODQ78576.1"/>
    </source>
</evidence>
<evidence type="ECO:0000256" key="1">
    <source>
        <dbReference type="ARBA" id="ARBA00009199"/>
    </source>
</evidence>
<dbReference type="InterPro" id="IPR023631">
    <property type="entry name" value="Amidase_dom"/>
</dbReference>